<proteinExistence type="predicted"/>
<protein>
    <submittedName>
        <fullName evidence="1">Uncharacterized protein</fullName>
    </submittedName>
</protein>
<dbReference type="AlphaFoldDB" id="A0A0E9X8D0"/>
<reference evidence="1" key="2">
    <citation type="journal article" date="2015" name="Fish Shellfish Immunol.">
        <title>Early steps in the European eel (Anguilla anguilla)-Vibrio vulnificus interaction in the gills: Role of the RtxA13 toxin.</title>
        <authorList>
            <person name="Callol A."/>
            <person name="Pajuelo D."/>
            <person name="Ebbesson L."/>
            <person name="Teles M."/>
            <person name="MacKenzie S."/>
            <person name="Amaro C."/>
        </authorList>
    </citation>
    <scope>NUCLEOTIDE SEQUENCE</scope>
</reference>
<reference evidence="1" key="1">
    <citation type="submission" date="2014-11" db="EMBL/GenBank/DDBJ databases">
        <authorList>
            <person name="Amaro Gonzalez C."/>
        </authorList>
    </citation>
    <scope>NUCLEOTIDE SEQUENCE</scope>
</reference>
<sequence>METTALSKPRRRLNSDAKHVVVSFSHTRNLAKRKNAQDTQQGTNEKVTLLHHVSVCQRKGGSERLSIFIHRLVYTSSQACQFLLF</sequence>
<accession>A0A0E9X8D0</accession>
<dbReference type="EMBL" id="GBXM01009728">
    <property type="protein sequence ID" value="JAH98849.1"/>
    <property type="molecule type" value="Transcribed_RNA"/>
</dbReference>
<organism evidence="1">
    <name type="scientific">Anguilla anguilla</name>
    <name type="common">European freshwater eel</name>
    <name type="synonym">Muraena anguilla</name>
    <dbReference type="NCBI Taxonomy" id="7936"/>
    <lineage>
        <taxon>Eukaryota</taxon>
        <taxon>Metazoa</taxon>
        <taxon>Chordata</taxon>
        <taxon>Craniata</taxon>
        <taxon>Vertebrata</taxon>
        <taxon>Euteleostomi</taxon>
        <taxon>Actinopterygii</taxon>
        <taxon>Neopterygii</taxon>
        <taxon>Teleostei</taxon>
        <taxon>Anguilliformes</taxon>
        <taxon>Anguillidae</taxon>
        <taxon>Anguilla</taxon>
    </lineage>
</organism>
<name>A0A0E9X8D0_ANGAN</name>
<evidence type="ECO:0000313" key="1">
    <source>
        <dbReference type="EMBL" id="JAH98849.1"/>
    </source>
</evidence>